<dbReference type="Proteomes" id="UP000276379">
    <property type="component" value="Unassembled WGS sequence"/>
</dbReference>
<evidence type="ECO:0000256" key="1">
    <source>
        <dbReference type="SAM" id="MobiDB-lite"/>
    </source>
</evidence>
<dbReference type="PANTHER" id="PTHR38589:SF1">
    <property type="entry name" value="BLR0621 PROTEIN"/>
    <property type="match status" value="1"/>
</dbReference>
<protein>
    <recommendedName>
        <fullName evidence="4">YkuD domain-containing protein</fullName>
    </recommendedName>
</protein>
<dbReference type="EMBL" id="PDES01000002">
    <property type="protein sequence ID" value="RRQ88603.1"/>
    <property type="molecule type" value="Genomic_DNA"/>
</dbReference>
<sequence>MHIDSERRSTRWAAALGTLLLTTLSACGTASSGSAPGHHGPAASTASGSAPAPDPVRVPGVGRRLYARIPAQSRQVVAVYGKGRESAESEVVLYVRQGGGWHREGSWAAHNGRRGWTLDHHEDDKRSPVGVFTLSAAGGTFADPGSKLPYDHNTYAYASPKEWPEAYQHDFGYVIAIDYNRVQGTPPRDGARPLGAAKGGGIWLHLDHGSGTSACVSMPKSAMVTLLRTLDPARHPVVVMGDRADLGA</sequence>
<organism evidence="2 3">
    <name type="scientific">Streptomyces griseofuscus</name>
    <dbReference type="NCBI Taxonomy" id="146922"/>
    <lineage>
        <taxon>Bacteria</taxon>
        <taxon>Bacillati</taxon>
        <taxon>Actinomycetota</taxon>
        <taxon>Actinomycetes</taxon>
        <taxon>Kitasatosporales</taxon>
        <taxon>Streptomycetaceae</taxon>
        <taxon>Streptomyces</taxon>
    </lineage>
</organism>
<name>A0A3R8RGG5_9ACTN</name>
<evidence type="ECO:0008006" key="4">
    <source>
        <dbReference type="Google" id="ProtNLM"/>
    </source>
</evidence>
<reference evidence="2 3" key="1">
    <citation type="submission" date="2017-10" db="EMBL/GenBank/DDBJ databases">
        <title>Draft genome of actinobacteria isolated from guarana (Paullinia cupana (Mart.) Ducke.</title>
        <authorList>
            <person name="Siqueira K.A."/>
            <person name="Liotti R.G."/>
            <person name="Mendes T.A."/>
            <person name="Soares M.A."/>
        </authorList>
    </citation>
    <scope>NUCLEOTIDE SEQUENCE [LARGE SCALE GENOMIC DNA]</scope>
    <source>
        <strain evidence="2 3">199</strain>
    </source>
</reference>
<dbReference type="AlphaFoldDB" id="A0A3R8RGG5"/>
<comment type="caution">
    <text evidence="2">The sequence shown here is derived from an EMBL/GenBank/DDBJ whole genome shotgun (WGS) entry which is preliminary data.</text>
</comment>
<accession>A0A3R8RGG5</accession>
<gene>
    <name evidence="2" type="ORF">CQW44_05490</name>
</gene>
<keyword evidence="3" id="KW-1185">Reference proteome</keyword>
<feature type="region of interest" description="Disordered" evidence="1">
    <location>
        <begin position="30"/>
        <end position="59"/>
    </location>
</feature>
<evidence type="ECO:0000313" key="2">
    <source>
        <dbReference type="EMBL" id="RRQ88603.1"/>
    </source>
</evidence>
<feature type="compositionally biased region" description="Low complexity" evidence="1">
    <location>
        <begin position="30"/>
        <end position="51"/>
    </location>
</feature>
<proteinExistence type="predicted"/>
<dbReference type="PANTHER" id="PTHR38589">
    <property type="entry name" value="BLR0621 PROTEIN"/>
    <property type="match status" value="1"/>
</dbReference>
<evidence type="ECO:0000313" key="3">
    <source>
        <dbReference type="Proteomes" id="UP000276379"/>
    </source>
</evidence>
<dbReference type="PROSITE" id="PS51257">
    <property type="entry name" value="PROKAR_LIPOPROTEIN"/>
    <property type="match status" value="1"/>
</dbReference>